<keyword evidence="1" id="KW-0732">Signal</keyword>
<feature type="chain" id="PRO_5031443860" description="Cellulase" evidence="1">
    <location>
        <begin position="28"/>
        <end position="130"/>
    </location>
</feature>
<gene>
    <name evidence="2" type="ORF">GOCE00092_LOCUS24273</name>
</gene>
<organism evidence="2">
    <name type="scientific">Grammatophora oceanica</name>
    <dbReference type="NCBI Taxonomy" id="210454"/>
    <lineage>
        <taxon>Eukaryota</taxon>
        <taxon>Sar</taxon>
        <taxon>Stramenopiles</taxon>
        <taxon>Ochrophyta</taxon>
        <taxon>Bacillariophyta</taxon>
        <taxon>Fragilariophyceae</taxon>
        <taxon>Fragilariophycidae</taxon>
        <taxon>Rhabdonematales</taxon>
        <taxon>Grammatophoraceae</taxon>
        <taxon>Grammatophora</taxon>
    </lineage>
</organism>
<evidence type="ECO:0000313" key="2">
    <source>
        <dbReference type="EMBL" id="CAD9305915.1"/>
    </source>
</evidence>
<feature type="signal peptide" evidence="1">
    <location>
        <begin position="1"/>
        <end position="27"/>
    </location>
</feature>
<evidence type="ECO:0008006" key="3">
    <source>
        <dbReference type="Google" id="ProtNLM"/>
    </source>
</evidence>
<evidence type="ECO:0000256" key="1">
    <source>
        <dbReference type="SAM" id="SignalP"/>
    </source>
</evidence>
<dbReference type="AlphaFoldDB" id="A0A7S1VNJ6"/>
<protein>
    <recommendedName>
        <fullName evidence="3">Cellulase</fullName>
    </recommendedName>
</protein>
<proteinExistence type="predicted"/>
<accession>A0A7S1VNJ6</accession>
<sequence length="130" mass="14151">MALSWRQGEAVSLLVLVMQLQIKLVASVPDTVEPVANFLCEYLTVSRTRGSGLFRRDSYTTRTDSDGSEGNGCNTIPWKECATTSCNGSKGSIFPDDDTIPASTSLYISALGWACLLQNEPDHPGRESFK</sequence>
<name>A0A7S1VNJ6_9STRA</name>
<reference evidence="2" key="1">
    <citation type="submission" date="2021-01" db="EMBL/GenBank/DDBJ databases">
        <authorList>
            <person name="Corre E."/>
            <person name="Pelletier E."/>
            <person name="Niang G."/>
            <person name="Scheremetjew M."/>
            <person name="Finn R."/>
            <person name="Kale V."/>
            <person name="Holt S."/>
            <person name="Cochrane G."/>
            <person name="Meng A."/>
            <person name="Brown T."/>
            <person name="Cohen L."/>
        </authorList>
    </citation>
    <scope>NUCLEOTIDE SEQUENCE</scope>
    <source>
        <strain evidence="2">CCMP 410</strain>
    </source>
</reference>
<dbReference type="EMBL" id="HBGK01046215">
    <property type="protein sequence ID" value="CAD9305915.1"/>
    <property type="molecule type" value="Transcribed_RNA"/>
</dbReference>